<keyword evidence="3" id="KW-1185">Reference proteome</keyword>
<evidence type="ECO:0000256" key="1">
    <source>
        <dbReference type="ARBA" id="ARBA00022517"/>
    </source>
</evidence>
<dbReference type="GO" id="GO:0043024">
    <property type="term" value="F:ribosomal small subunit binding"/>
    <property type="evidence" value="ECO:0007669"/>
    <property type="project" value="TreeGrafter"/>
</dbReference>
<name>A0A017SZ58_9BACT</name>
<organism evidence="2 3">
    <name type="scientific">Chondromyces apiculatus DSM 436</name>
    <dbReference type="NCBI Taxonomy" id="1192034"/>
    <lineage>
        <taxon>Bacteria</taxon>
        <taxon>Pseudomonadati</taxon>
        <taxon>Myxococcota</taxon>
        <taxon>Polyangia</taxon>
        <taxon>Polyangiales</taxon>
        <taxon>Polyangiaceae</taxon>
        <taxon>Chondromyces</taxon>
    </lineage>
</organism>
<protein>
    <submittedName>
        <fullName evidence="2">Ribosome-binding factor A</fullName>
    </submittedName>
</protein>
<dbReference type="InterPro" id="IPR000238">
    <property type="entry name" value="RbfA"/>
</dbReference>
<dbReference type="Pfam" id="PF02033">
    <property type="entry name" value="RBFA"/>
    <property type="match status" value="1"/>
</dbReference>
<dbReference type="GO" id="GO:0006364">
    <property type="term" value="P:rRNA processing"/>
    <property type="evidence" value="ECO:0007669"/>
    <property type="project" value="InterPro"/>
</dbReference>
<dbReference type="eggNOG" id="COG0858">
    <property type="taxonomic scope" value="Bacteria"/>
</dbReference>
<dbReference type="SUPFAM" id="SSF89919">
    <property type="entry name" value="Ribosome-binding factor A, RbfA"/>
    <property type="match status" value="1"/>
</dbReference>
<evidence type="ECO:0000313" key="2">
    <source>
        <dbReference type="EMBL" id="EYF02258.1"/>
    </source>
</evidence>
<dbReference type="STRING" id="1192034.CAP_7330"/>
<evidence type="ECO:0000313" key="3">
    <source>
        <dbReference type="Proteomes" id="UP000019678"/>
    </source>
</evidence>
<dbReference type="PANTHER" id="PTHR33515">
    <property type="entry name" value="RIBOSOME-BINDING FACTOR A, CHLOROPLASTIC-RELATED"/>
    <property type="match status" value="1"/>
</dbReference>
<sequence length="102" mass="11224">MVGVIVSRVEIDPDLSHAKIYVRHDLGASDPAARREILRGLGAASGRLRRTIAGNLSLRSMPELHFFYDEALDEQRRIEEILNEIKNEEGQKAPGGSGTPTS</sequence>
<proteinExistence type="predicted"/>
<dbReference type="PANTHER" id="PTHR33515:SF1">
    <property type="entry name" value="RIBOSOME-BINDING FACTOR A, CHLOROPLASTIC-RELATED"/>
    <property type="match status" value="1"/>
</dbReference>
<dbReference type="Gene3D" id="3.30.300.20">
    <property type="match status" value="1"/>
</dbReference>
<dbReference type="NCBIfam" id="TIGR00082">
    <property type="entry name" value="rbfA"/>
    <property type="match status" value="1"/>
</dbReference>
<dbReference type="InterPro" id="IPR015946">
    <property type="entry name" value="KH_dom-like_a/b"/>
</dbReference>
<gene>
    <name evidence="2" type="ORF">CAP_7330</name>
</gene>
<keyword evidence="1" id="KW-0690">Ribosome biogenesis</keyword>
<reference evidence="2 3" key="1">
    <citation type="submission" date="2013-05" db="EMBL/GenBank/DDBJ databases">
        <title>Genome assembly of Chondromyces apiculatus DSM 436.</title>
        <authorList>
            <person name="Sharma G."/>
            <person name="Khatri I."/>
            <person name="Kaur C."/>
            <person name="Mayilraj S."/>
            <person name="Subramanian S."/>
        </authorList>
    </citation>
    <scope>NUCLEOTIDE SEQUENCE [LARGE SCALE GENOMIC DNA]</scope>
    <source>
        <strain evidence="2 3">DSM 436</strain>
    </source>
</reference>
<dbReference type="PROSITE" id="PS01319">
    <property type="entry name" value="RBFA"/>
    <property type="match status" value="1"/>
</dbReference>
<dbReference type="AlphaFoldDB" id="A0A017SZ58"/>
<accession>A0A017SZ58</accession>
<dbReference type="InterPro" id="IPR020053">
    <property type="entry name" value="Ribosome-bd_factorA_CS"/>
</dbReference>
<dbReference type="GO" id="GO:0005829">
    <property type="term" value="C:cytosol"/>
    <property type="evidence" value="ECO:0007669"/>
    <property type="project" value="TreeGrafter"/>
</dbReference>
<dbReference type="InterPro" id="IPR023799">
    <property type="entry name" value="RbfA_dom_sf"/>
</dbReference>
<dbReference type="Proteomes" id="UP000019678">
    <property type="component" value="Unassembled WGS sequence"/>
</dbReference>
<dbReference type="EMBL" id="ASRX01000063">
    <property type="protein sequence ID" value="EYF02258.1"/>
    <property type="molecule type" value="Genomic_DNA"/>
</dbReference>
<comment type="caution">
    <text evidence="2">The sequence shown here is derived from an EMBL/GenBank/DDBJ whole genome shotgun (WGS) entry which is preliminary data.</text>
</comment>